<feature type="binding site" evidence="7">
    <location>
        <begin position="616"/>
        <end position="623"/>
    </location>
    <ligand>
        <name>ATP</name>
        <dbReference type="ChEBI" id="CHEBI:30616"/>
    </ligand>
</feature>
<dbReference type="PANTHER" id="PTHR11361">
    <property type="entry name" value="DNA MISMATCH REPAIR PROTEIN MUTS FAMILY MEMBER"/>
    <property type="match status" value="1"/>
</dbReference>
<dbReference type="InterPro" id="IPR036187">
    <property type="entry name" value="DNA_mismatch_repair_MutS_sf"/>
</dbReference>
<dbReference type="PIRSF" id="PIRSF037677">
    <property type="entry name" value="DNA_mis_repair_Msh6"/>
    <property type="match status" value="1"/>
</dbReference>
<evidence type="ECO:0000256" key="1">
    <source>
        <dbReference type="ARBA" id="ARBA00006271"/>
    </source>
</evidence>
<dbReference type="InterPro" id="IPR007696">
    <property type="entry name" value="DNA_mismatch_repair_MutS_core"/>
</dbReference>
<dbReference type="HAMAP" id="MF_00096">
    <property type="entry name" value="MutS"/>
    <property type="match status" value="1"/>
</dbReference>
<evidence type="ECO:0000256" key="9">
    <source>
        <dbReference type="RuleBase" id="RU003756"/>
    </source>
</evidence>
<keyword evidence="2 7" id="KW-0547">Nucleotide-binding</keyword>
<evidence type="ECO:0000256" key="2">
    <source>
        <dbReference type="ARBA" id="ARBA00022741"/>
    </source>
</evidence>
<comment type="function">
    <text evidence="7">This protein is involved in the repair of mismatches in DNA. It is possible that it carries out the mismatch recognition step. This protein has a weak ATPase activity.</text>
</comment>
<dbReference type="SUPFAM" id="SSF55271">
    <property type="entry name" value="DNA repair protein MutS, domain I"/>
    <property type="match status" value="1"/>
</dbReference>
<dbReference type="InterPro" id="IPR005748">
    <property type="entry name" value="DNA_mismatch_repair_MutS"/>
</dbReference>
<dbReference type="EMBL" id="JAUHMF010000001">
    <property type="protein sequence ID" value="MDT8897312.1"/>
    <property type="molecule type" value="Genomic_DNA"/>
</dbReference>
<dbReference type="InterPro" id="IPR027417">
    <property type="entry name" value="P-loop_NTPase"/>
</dbReference>
<comment type="similarity">
    <text evidence="1 7 9">Belongs to the DNA mismatch repair MutS family.</text>
</comment>
<dbReference type="InterPro" id="IPR007861">
    <property type="entry name" value="DNA_mismatch_repair_MutS_clamp"/>
</dbReference>
<evidence type="ECO:0000256" key="5">
    <source>
        <dbReference type="ARBA" id="ARBA00023125"/>
    </source>
</evidence>
<gene>
    <name evidence="7 11" type="primary">mutS</name>
    <name evidence="11" type="ORF">QYE77_03465</name>
</gene>
<name>A0ABU3NKJ5_9CHLR</name>
<dbReference type="InterPro" id="IPR045076">
    <property type="entry name" value="MutS"/>
</dbReference>
<dbReference type="SUPFAM" id="SSF53150">
    <property type="entry name" value="DNA repair protein MutS, domain II"/>
    <property type="match status" value="1"/>
</dbReference>
<dbReference type="RefSeq" id="WP_315623965.1">
    <property type="nucleotide sequence ID" value="NZ_JAUHMF010000001.1"/>
</dbReference>
<dbReference type="SUPFAM" id="SSF48334">
    <property type="entry name" value="DNA repair protein MutS, domain III"/>
    <property type="match status" value="1"/>
</dbReference>
<proteinExistence type="inferred from homology"/>
<dbReference type="InterPro" id="IPR016151">
    <property type="entry name" value="DNA_mismatch_repair_MutS_N"/>
</dbReference>
<keyword evidence="4 7" id="KW-0067">ATP-binding</keyword>
<evidence type="ECO:0000256" key="3">
    <source>
        <dbReference type="ARBA" id="ARBA00022763"/>
    </source>
</evidence>
<dbReference type="Pfam" id="PF00488">
    <property type="entry name" value="MutS_V"/>
    <property type="match status" value="1"/>
</dbReference>
<dbReference type="Pfam" id="PF05192">
    <property type="entry name" value="MutS_III"/>
    <property type="match status" value="1"/>
</dbReference>
<organism evidence="11 12">
    <name type="scientific">Thermanaerothrix solaris</name>
    <dbReference type="NCBI Taxonomy" id="3058434"/>
    <lineage>
        <taxon>Bacteria</taxon>
        <taxon>Bacillati</taxon>
        <taxon>Chloroflexota</taxon>
        <taxon>Anaerolineae</taxon>
        <taxon>Anaerolineales</taxon>
        <taxon>Anaerolineaceae</taxon>
        <taxon>Thermanaerothrix</taxon>
    </lineage>
</organism>
<dbReference type="NCBIfam" id="TIGR01070">
    <property type="entry name" value="mutS1"/>
    <property type="match status" value="1"/>
</dbReference>
<dbReference type="SMART" id="SM00533">
    <property type="entry name" value="MUTSd"/>
    <property type="match status" value="1"/>
</dbReference>
<evidence type="ECO:0000313" key="12">
    <source>
        <dbReference type="Proteomes" id="UP001254165"/>
    </source>
</evidence>
<dbReference type="InterPro" id="IPR000432">
    <property type="entry name" value="DNA_mismatch_repair_MutS_C"/>
</dbReference>
<dbReference type="Gene3D" id="3.40.50.300">
    <property type="entry name" value="P-loop containing nucleotide triphosphate hydrolases"/>
    <property type="match status" value="1"/>
</dbReference>
<accession>A0ABU3NKJ5</accession>
<keyword evidence="5 7" id="KW-0238">DNA-binding</keyword>
<dbReference type="Pfam" id="PF05190">
    <property type="entry name" value="MutS_IV"/>
    <property type="match status" value="1"/>
</dbReference>
<keyword evidence="3 7" id="KW-0227">DNA damage</keyword>
<dbReference type="CDD" id="cd03284">
    <property type="entry name" value="ABC_MutS1"/>
    <property type="match status" value="1"/>
</dbReference>
<dbReference type="InterPro" id="IPR007860">
    <property type="entry name" value="DNA_mmatch_repair_MutS_con_dom"/>
</dbReference>
<evidence type="ECO:0000259" key="10">
    <source>
        <dbReference type="PROSITE" id="PS00486"/>
    </source>
</evidence>
<evidence type="ECO:0000256" key="4">
    <source>
        <dbReference type="ARBA" id="ARBA00022840"/>
    </source>
</evidence>
<dbReference type="Gene3D" id="6.10.140.430">
    <property type="match status" value="1"/>
</dbReference>
<dbReference type="Gene3D" id="3.30.420.110">
    <property type="entry name" value="MutS, connector domain"/>
    <property type="match status" value="1"/>
</dbReference>
<sequence length="859" mass="96359">MSQEDVSPIRQQYLEIKRQYPHAILFFRLGDFYETFDEDAEITARELDIVLTSRNVAKGVRVPMAGIPYHAVENYLSRLIEKGYHVAICEQVGDQPTRGLFPRQVVRVVTPGTVVEPTLLKNDYNNYLAALIAQDNAAGIAYVDITTGEFRATELSGEHLETLLRAELARIQPAETLLPEHQATFGEIIPNHLTLLPAWRFETARCQEILKTHFGVAVLDGYGLTKKPLAIGAAGAILQYLQETQPNALKLLTSLSTYTPSDFMLLDANTRRSLELTETMRQGETQGSLLSVLDYTITPMGRRLLRQWLSKPLINPEAIRQRQDIVAFFFSQGMLRAELRSRLKGLGDLERLTNRVVAGHAGPRDLANLRSILRGLPAVHSLFEGALPAPLQMVFDHLHLESALCERLEEALVDEPPATLQTTGIFRPGYSAELDQIIQASQHARDWIANLESAERERTGIKTLKVGYNKVFGYYIEISRALASQAPPEYIRKQTLVNAERFITPEMKEYEALILNAEDRIREIETRLFKELCQEVIAVSQHLLETAQTLAELDVYAALAEAAALNGYTRPEITDDLALDIREGRHPVVEKMLKGERFVPNDCVFEEGEVIRIITGPNMSGKSTFLRQVALIVLMAQIGSFVPAASARIGCVDRIFTRIGAQDEIFAGQSTFMVEMTETANILNHATQRSLLILDEIGRGTSTYDGLSIAWAVIEYLHNHPRLRPRTLFATHYHELTQLADLLPGVRNYNVAVTEAENRVIFLHKIVPGGADRSYGIHVAQLAGLPRPVIQRASEILEQLERTSGRAVSFNPALPQQLTLFPETNPLLEELKSLDLNVLTPLEALNKLYEWQKKYLDSK</sequence>
<protein>
    <recommendedName>
        <fullName evidence="7 8">DNA mismatch repair protein MutS</fullName>
    </recommendedName>
</protein>
<keyword evidence="6 7" id="KW-0234">DNA repair</keyword>
<dbReference type="Pfam" id="PF01624">
    <property type="entry name" value="MutS_I"/>
    <property type="match status" value="1"/>
</dbReference>
<dbReference type="Gene3D" id="3.40.1170.10">
    <property type="entry name" value="DNA repair protein MutS, domain I"/>
    <property type="match status" value="1"/>
</dbReference>
<dbReference type="Gene3D" id="1.10.1420.10">
    <property type="match status" value="2"/>
</dbReference>
<feature type="domain" description="DNA mismatch repair proteins mutS family" evidence="10">
    <location>
        <begin position="690"/>
        <end position="706"/>
    </location>
</feature>
<dbReference type="Pfam" id="PF05188">
    <property type="entry name" value="MutS_II"/>
    <property type="match status" value="1"/>
</dbReference>
<dbReference type="InterPro" id="IPR007695">
    <property type="entry name" value="DNA_mismatch_repair_MutS-lik_N"/>
</dbReference>
<dbReference type="PANTHER" id="PTHR11361:SF34">
    <property type="entry name" value="DNA MISMATCH REPAIR PROTEIN MSH1, MITOCHONDRIAL"/>
    <property type="match status" value="1"/>
</dbReference>
<evidence type="ECO:0000256" key="7">
    <source>
        <dbReference type="HAMAP-Rule" id="MF_00096"/>
    </source>
</evidence>
<evidence type="ECO:0000256" key="6">
    <source>
        <dbReference type="ARBA" id="ARBA00023204"/>
    </source>
</evidence>
<reference evidence="11 12" key="1">
    <citation type="submission" date="2023-07" db="EMBL/GenBank/DDBJ databases">
        <title>Novel species of Thermanaerothrix with wide hydrolytic capabilities.</title>
        <authorList>
            <person name="Zayulina K.S."/>
            <person name="Podosokorskaya O.A."/>
            <person name="Elcheninov A.G."/>
        </authorList>
    </citation>
    <scope>NUCLEOTIDE SEQUENCE [LARGE SCALE GENOMIC DNA]</scope>
    <source>
        <strain evidence="11 12">4228-RoL</strain>
    </source>
</reference>
<dbReference type="PROSITE" id="PS00486">
    <property type="entry name" value="DNA_MISMATCH_REPAIR_2"/>
    <property type="match status" value="1"/>
</dbReference>
<dbReference type="InterPro" id="IPR017261">
    <property type="entry name" value="DNA_mismatch_repair_MutS/MSH"/>
</dbReference>
<dbReference type="InterPro" id="IPR036678">
    <property type="entry name" value="MutS_con_dom_sf"/>
</dbReference>
<dbReference type="Proteomes" id="UP001254165">
    <property type="component" value="Unassembled WGS sequence"/>
</dbReference>
<dbReference type="SUPFAM" id="SSF52540">
    <property type="entry name" value="P-loop containing nucleoside triphosphate hydrolases"/>
    <property type="match status" value="1"/>
</dbReference>
<dbReference type="NCBIfam" id="NF003810">
    <property type="entry name" value="PRK05399.1"/>
    <property type="match status" value="1"/>
</dbReference>
<comment type="caution">
    <text evidence="11">The sequence shown here is derived from an EMBL/GenBank/DDBJ whole genome shotgun (WGS) entry which is preliminary data.</text>
</comment>
<evidence type="ECO:0000313" key="11">
    <source>
        <dbReference type="EMBL" id="MDT8897312.1"/>
    </source>
</evidence>
<evidence type="ECO:0000256" key="8">
    <source>
        <dbReference type="NCBIfam" id="TIGR01070"/>
    </source>
</evidence>
<keyword evidence="12" id="KW-1185">Reference proteome</keyword>
<dbReference type="SMART" id="SM00534">
    <property type="entry name" value="MUTSac"/>
    <property type="match status" value="1"/>
</dbReference>